<accession>A0ABX1BM25</accession>
<evidence type="ECO:0000256" key="8">
    <source>
        <dbReference type="SAM" id="Phobius"/>
    </source>
</evidence>
<dbReference type="PANTHER" id="PTHR39188:SF3">
    <property type="entry name" value="STAGE IV SPORULATION PROTEIN FB"/>
    <property type="match status" value="1"/>
</dbReference>
<feature type="transmembrane region" description="Helical" evidence="8">
    <location>
        <begin position="21"/>
        <end position="41"/>
    </location>
</feature>
<keyword evidence="4" id="KW-0378">Hydrolase</keyword>
<dbReference type="Proteomes" id="UP000696294">
    <property type="component" value="Unassembled WGS sequence"/>
</dbReference>
<organism evidence="9 10">
    <name type="scientific">Nonomuraea composti</name>
    <dbReference type="NCBI Taxonomy" id="2720023"/>
    <lineage>
        <taxon>Bacteria</taxon>
        <taxon>Bacillati</taxon>
        <taxon>Actinomycetota</taxon>
        <taxon>Actinomycetes</taxon>
        <taxon>Streptosporangiales</taxon>
        <taxon>Streptosporangiaceae</taxon>
        <taxon>Nonomuraea</taxon>
    </lineage>
</organism>
<proteinExistence type="inferred from homology"/>
<keyword evidence="8" id="KW-1133">Transmembrane helix</keyword>
<feature type="region of interest" description="Disordered" evidence="7">
    <location>
        <begin position="93"/>
        <end position="130"/>
    </location>
</feature>
<evidence type="ECO:0008006" key="11">
    <source>
        <dbReference type="Google" id="ProtNLM"/>
    </source>
</evidence>
<evidence type="ECO:0000256" key="2">
    <source>
        <dbReference type="ARBA" id="ARBA00007931"/>
    </source>
</evidence>
<sequence length="130" mass="13574">MKASVRLGRLFGIPIAANRSALLVLALIALIIADGVLPAAAPGHARALYWVTGVAAALVFLACLPAHELAHSVLARRHGVRVKSITLWMLGGPSQRPTSTATGTKRHRHPSRATTARGRRAGRAVAGGEP</sequence>
<evidence type="ECO:0000256" key="4">
    <source>
        <dbReference type="ARBA" id="ARBA00022801"/>
    </source>
</evidence>
<keyword evidence="8" id="KW-0472">Membrane</keyword>
<keyword evidence="5" id="KW-0862">Zinc</keyword>
<name>A0ABX1BM25_9ACTN</name>
<dbReference type="RefSeq" id="WP_168017906.1">
    <property type="nucleotide sequence ID" value="NZ_JAATEP010000047.1"/>
</dbReference>
<protein>
    <recommendedName>
        <fullName evidence="11">Peptidase M50 domain-containing protein</fullName>
    </recommendedName>
</protein>
<evidence type="ECO:0000256" key="6">
    <source>
        <dbReference type="ARBA" id="ARBA00023049"/>
    </source>
</evidence>
<evidence type="ECO:0000313" key="10">
    <source>
        <dbReference type="Proteomes" id="UP000696294"/>
    </source>
</evidence>
<evidence type="ECO:0000256" key="1">
    <source>
        <dbReference type="ARBA" id="ARBA00001947"/>
    </source>
</evidence>
<reference evidence="9 10" key="1">
    <citation type="submission" date="2020-03" db="EMBL/GenBank/DDBJ databases">
        <title>WGS of actinomycetes isolated from Thailand.</title>
        <authorList>
            <person name="Thawai C."/>
        </authorList>
    </citation>
    <scope>NUCLEOTIDE SEQUENCE [LARGE SCALE GENOMIC DNA]</scope>
    <source>
        <strain evidence="9 10">FMUSA5-5</strain>
    </source>
</reference>
<evidence type="ECO:0000256" key="5">
    <source>
        <dbReference type="ARBA" id="ARBA00022833"/>
    </source>
</evidence>
<dbReference type="PANTHER" id="PTHR39188">
    <property type="entry name" value="MEMBRANE-ASSOCIATED ZINC METALLOPROTEASE M50B"/>
    <property type="match status" value="1"/>
</dbReference>
<evidence type="ECO:0000313" key="9">
    <source>
        <dbReference type="EMBL" id="NJP96306.1"/>
    </source>
</evidence>
<evidence type="ECO:0000256" key="7">
    <source>
        <dbReference type="SAM" id="MobiDB-lite"/>
    </source>
</evidence>
<feature type="transmembrane region" description="Helical" evidence="8">
    <location>
        <begin position="47"/>
        <end position="67"/>
    </location>
</feature>
<comment type="cofactor">
    <cofactor evidence="1">
        <name>Zn(2+)</name>
        <dbReference type="ChEBI" id="CHEBI:29105"/>
    </cofactor>
</comment>
<keyword evidence="8" id="KW-0812">Transmembrane</keyword>
<feature type="compositionally biased region" description="Basic residues" evidence="7">
    <location>
        <begin position="104"/>
        <end position="122"/>
    </location>
</feature>
<evidence type="ECO:0000256" key="3">
    <source>
        <dbReference type="ARBA" id="ARBA00022670"/>
    </source>
</evidence>
<keyword evidence="6" id="KW-0482">Metalloprotease</keyword>
<dbReference type="EMBL" id="JAATEP010000047">
    <property type="protein sequence ID" value="NJP96306.1"/>
    <property type="molecule type" value="Genomic_DNA"/>
</dbReference>
<keyword evidence="3" id="KW-0645">Protease</keyword>
<comment type="caution">
    <text evidence="9">The sequence shown here is derived from an EMBL/GenBank/DDBJ whole genome shotgun (WGS) entry which is preliminary data.</text>
</comment>
<comment type="similarity">
    <text evidence="2">Belongs to the peptidase M50B family.</text>
</comment>
<gene>
    <name evidence="9" type="ORF">HCN51_43915</name>
</gene>
<keyword evidence="10" id="KW-1185">Reference proteome</keyword>